<dbReference type="Proteomes" id="UP000070457">
    <property type="component" value="Unassembled WGS sequence"/>
</dbReference>
<dbReference type="InterPro" id="IPR001667">
    <property type="entry name" value="DDH_dom"/>
</dbReference>
<dbReference type="AlphaFoldDB" id="A0A136LWC7"/>
<accession>A0A136LWC7</accession>
<dbReference type="PATRIC" id="fig|1617426.3.peg.1248"/>
<dbReference type="InterPro" id="IPR038763">
    <property type="entry name" value="DHH_sf"/>
</dbReference>
<feature type="domain" description="DDH" evidence="1">
    <location>
        <begin position="45"/>
        <end position="154"/>
    </location>
</feature>
<comment type="caution">
    <text evidence="2">The sequence shown here is derived from an EMBL/GenBank/DDBJ whole genome shotgun (WGS) entry which is preliminary data.</text>
</comment>
<proteinExistence type="predicted"/>
<dbReference type="EC" id="3.1.-.-" evidence="2"/>
<dbReference type="Pfam" id="PF01368">
    <property type="entry name" value="DHH"/>
    <property type="match status" value="1"/>
</dbReference>
<dbReference type="SUPFAM" id="SSF64182">
    <property type="entry name" value="DHH phosphoesterases"/>
    <property type="match status" value="1"/>
</dbReference>
<keyword evidence="2" id="KW-0269">Exonuclease</keyword>
<evidence type="ECO:0000313" key="3">
    <source>
        <dbReference type="Proteomes" id="UP000070457"/>
    </source>
</evidence>
<evidence type="ECO:0000313" key="2">
    <source>
        <dbReference type="EMBL" id="KXK25973.1"/>
    </source>
</evidence>
<dbReference type="PANTHER" id="PTHR30255:SF2">
    <property type="entry name" value="SINGLE-STRANDED-DNA-SPECIFIC EXONUCLEASE RECJ"/>
    <property type="match status" value="1"/>
</dbReference>
<dbReference type="GO" id="GO:0004527">
    <property type="term" value="F:exonuclease activity"/>
    <property type="evidence" value="ECO:0007669"/>
    <property type="project" value="UniProtKB-KW"/>
</dbReference>
<reference evidence="2 3" key="1">
    <citation type="submission" date="2015-02" db="EMBL/GenBank/DDBJ databases">
        <title>Improved understanding of the partial-nitritation anammox process through 23 genomes representing the majority of the microbial community.</title>
        <authorList>
            <person name="Speth D.R."/>
            <person name="In T Zandt M."/>
            <person name="Guerrero Cruz S."/>
            <person name="Jetten M.S."/>
            <person name="Dutilh B.E."/>
        </authorList>
    </citation>
    <scope>NUCLEOTIDE SEQUENCE [LARGE SCALE GENOMIC DNA]</scope>
    <source>
        <strain evidence="2">OLB20</strain>
    </source>
</reference>
<dbReference type="EMBL" id="JYNZ01000005">
    <property type="protein sequence ID" value="KXK25973.1"/>
    <property type="molecule type" value="Genomic_DNA"/>
</dbReference>
<sequence length="166" mass="17563">MAYAQKQNLNVFLTADQSLLLAPAGLGEVEKAADLILAAVKAGTKIAVFGDYDVDGVCATSILFDFLYRKLGAEVVPYIPDRFDEGYGMNADALQDLADSGTGLVITVDCGIRDEGLVSKFAGRLEFVITDHHTLPPEGVPVSAAAVVHPGHPETPYPDATSAEQQ</sequence>
<organism evidence="2 3">
    <name type="scientific">candidate division WS6 bacterium OLB20</name>
    <dbReference type="NCBI Taxonomy" id="1617426"/>
    <lineage>
        <taxon>Bacteria</taxon>
        <taxon>Candidatus Dojkabacteria</taxon>
    </lineage>
</organism>
<dbReference type="Gene3D" id="3.90.1640.30">
    <property type="match status" value="1"/>
</dbReference>
<dbReference type="STRING" id="1617426.TR69_WS6001001261"/>
<dbReference type="PANTHER" id="PTHR30255">
    <property type="entry name" value="SINGLE-STRANDED-DNA-SPECIFIC EXONUCLEASE RECJ"/>
    <property type="match status" value="1"/>
</dbReference>
<evidence type="ECO:0000259" key="1">
    <source>
        <dbReference type="Pfam" id="PF01368"/>
    </source>
</evidence>
<keyword evidence="2" id="KW-0378">Hydrolase</keyword>
<dbReference type="InterPro" id="IPR051673">
    <property type="entry name" value="SSDNA_exonuclease_RecJ"/>
</dbReference>
<keyword evidence="2" id="KW-0540">Nuclease</keyword>
<protein>
    <submittedName>
        <fullName evidence="2">Single-stranded-DNA-specific exonuclease RecJ</fullName>
        <ecNumber evidence="2">3.1.-.-</ecNumber>
    </submittedName>
</protein>
<name>A0A136LWC7_9BACT</name>
<gene>
    <name evidence="2" type="primary">recJ_2</name>
    <name evidence="2" type="ORF">TR69_WS6001001261</name>
</gene>